<evidence type="ECO:0000313" key="1">
    <source>
        <dbReference type="EMBL" id="MBB2179083.1"/>
    </source>
</evidence>
<protein>
    <submittedName>
        <fullName evidence="1">Uncharacterized protein</fullName>
    </submittedName>
</protein>
<gene>
    <name evidence="1" type="ORF">HLH29_07840</name>
</gene>
<organism evidence="1 2">
    <name type="scientific">Gluconacetobacter tumulicola</name>
    <dbReference type="NCBI Taxonomy" id="1017177"/>
    <lineage>
        <taxon>Bacteria</taxon>
        <taxon>Pseudomonadati</taxon>
        <taxon>Pseudomonadota</taxon>
        <taxon>Alphaproteobacteria</taxon>
        <taxon>Acetobacterales</taxon>
        <taxon>Acetobacteraceae</taxon>
        <taxon>Gluconacetobacter</taxon>
    </lineage>
</organism>
<dbReference type="EMBL" id="JABEQL010000008">
    <property type="protein sequence ID" value="MBB2179083.1"/>
    <property type="molecule type" value="Genomic_DNA"/>
</dbReference>
<sequence>MTDSFDDVAALIREAEAERDRFLDRFAHLCEQALPRQTTVSRSKRGLFRKTETIDGLDIRLATYLFRLTRAGGDIEATIVHEVRGVALSRRIVPLREWISTLMGQARALGGTVFGEGDAWHTPHAGPDDIAALPRIPGRRQIRAHHRAGSGTCHPLLPTHRQRTIGRQCLRPT</sequence>
<dbReference type="AlphaFoldDB" id="A0A7W4P871"/>
<evidence type="ECO:0000313" key="2">
    <source>
        <dbReference type="Proteomes" id="UP000525623"/>
    </source>
</evidence>
<dbReference type="Proteomes" id="UP000525623">
    <property type="component" value="Unassembled WGS sequence"/>
</dbReference>
<keyword evidence="2" id="KW-1185">Reference proteome</keyword>
<accession>A0A7W4P871</accession>
<comment type="caution">
    <text evidence="1">The sequence shown here is derived from an EMBL/GenBank/DDBJ whole genome shotgun (WGS) entry which is preliminary data.</text>
</comment>
<name>A0A7W4P871_9PROT</name>
<reference evidence="1 2" key="1">
    <citation type="submission" date="2020-04" db="EMBL/GenBank/DDBJ databases">
        <title>Description of novel Gluconacetobacter.</title>
        <authorList>
            <person name="Sombolestani A."/>
        </authorList>
    </citation>
    <scope>NUCLEOTIDE SEQUENCE [LARGE SCALE GENOMIC DNA]</scope>
    <source>
        <strain evidence="1 2">LMG 27725</strain>
    </source>
</reference>
<proteinExistence type="predicted"/>
<dbReference type="RefSeq" id="WP_182965518.1">
    <property type="nucleotide sequence ID" value="NZ_BAABGC010000076.1"/>
</dbReference>